<comment type="caution">
    <text evidence="5">The sequence shown here is derived from an EMBL/GenBank/DDBJ whole genome shotgun (WGS) entry which is preliminary data.</text>
</comment>
<accession>A0A395NSI4</accession>
<evidence type="ECO:0000256" key="1">
    <source>
        <dbReference type="ARBA" id="ARBA00006484"/>
    </source>
</evidence>
<dbReference type="PANTHER" id="PTHR42760:SF76">
    <property type="entry name" value="CHAIN OXIDOREDUCTASE_DEHYDROGENASE, PUTATIVE-RELATED"/>
    <property type="match status" value="1"/>
</dbReference>
<dbReference type="STRING" id="490622.A0A395NSI4"/>
<feature type="domain" description="Ketoreductase" evidence="4">
    <location>
        <begin position="11"/>
        <end position="198"/>
    </location>
</feature>
<keyword evidence="6" id="KW-1185">Reference proteome</keyword>
<dbReference type="Gene3D" id="3.40.50.720">
    <property type="entry name" value="NAD(P)-binding Rossmann-like Domain"/>
    <property type="match status" value="1"/>
</dbReference>
<dbReference type="InterPro" id="IPR020904">
    <property type="entry name" value="Sc_DH/Rdtase_CS"/>
</dbReference>
<dbReference type="AlphaFoldDB" id="A0A395NSI4"/>
<dbReference type="GO" id="GO:0006633">
    <property type="term" value="P:fatty acid biosynthetic process"/>
    <property type="evidence" value="ECO:0007669"/>
    <property type="project" value="TreeGrafter"/>
</dbReference>
<reference evidence="5 6" key="1">
    <citation type="journal article" date="2018" name="PLoS Pathog.">
        <title>Evolution of structural diversity of trichothecenes, a family of toxins produced by plant pathogenic and entomopathogenic fungi.</title>
        <authorList>
            <person name="Proctor R.H."/>
            <person name="McCormick S.P."/>
            <person name="Kim H.S."/>
            <person name="Cardoza R.E."/>
            <person name="Stanley A.M."/>
            <person name="Lindo L."/>
            <person name="Kelly A."/>
            <person name="Brown D.W."/>
            <person name="Lee T."/>
            <person name="Vaughan M.M."/>
            <person name="Alexander N.J."/>
            <person name="Busman M."/>
            <person name="Gutierrez S."/>
        </authorList>
    </citation>
    <scope>NUCLEOTIDE SEQUENCE [LARGE SCALE GENOMIC DNA]</scope>
    <source>
        <strain evidence="5 6">IBT 40837</strain>
    </source>
</reference>
<dbReference type="InterPro" id="IPR002347">
    <property type="entry name" value="SDR_fam"/>
</dbReference>
<keyword evidence="2" id="KW-0521">NADP</keyword>
<dbReference type="Proteomes" id="UP000266272">
    <property type="component" value="Unassembled WGS sequence"/>
</dbReference>
<evidence type="ECO:0000313" key="5">
    <source>
        <dbReference type="EMBL" id="RFU78893.1"/>
    </source>
</evidence>
<dbReference type="CDD" id="cd05233">
    <property type="entry name" value="SDR_c"/>
    <property type="match status" value="1"/>
</dbReference>
<dbReference type="PROSITE" id="PS00061">
    <property type="entry name" value="ADH_SHORT"/>
    <property type="match status" value="1"/>
</dbReference>
<dbReference type="InterPro" id="IPR057326">
    <property type="entry name" value="KR_dom"/>
</dbReference>
<dbReference type="SMART" id="SM00822">
    <property type="entry name" value="PKS_KR"/>
    <property type="match status" value="1"/>
</dbReference>
<evidence type="ECO:0000256" key="2">
    <source>
        <dbReference type="ARBA" id="ARBA00022857"/>
    </source>
</evidence>
<dbReference type="EMBL" id="PXOA01000191">
    <property type="protein sequence ID" value="RFU78893.1"/>
    <property type="molecule type" value="Genomic_DNA"/>
</dbReference>
<evidence type="ECO:0000256" key="3">
    <source>
        <dbReference type="ARBA" id="ARBA00023002"/>
    </source>
</evidence>
<evidence type="ECO:0000259" key="4">
    <source>
        <dbReference type="SMART" id="SM00822"/>
    </source>
</evidence>
<dbReference type="GO" id="GO:0048038">
    <property type="term" value="F:quinone binding"/>
    <property type="evidence" value="ECO:0007669"/>
    <property type="project" value="TreeGrafter"/>
</dbReference>
<sequence>MASIQLPLIGKTALVTGGIRGIGRGISLELARRGANVAMVYTNPSRHETAVEAVKEILSLGSGVKAVSIMADLKIFDNYQKIVEETLHGLNVKTIDIVVHNAGIGSPVSTEDTTETLYDDTMATNLRAPFFLTQTLLPYIPQGGRIILISSIAARRFSFGMHQTAYAISKAAIEALARNWAVEFGQSRGITVNALSVGFVETELVQTLSPERLDAYRKENAQVTAAAPRSGTPDDIAQIAAFIASEGSRWVTGSTISASGGKWPI</sequence>
<evidence type="ECO:0000313" key="6">
    <source>
        <dbReference type="Proteomes" id="UP000266272"/>
    </source>
</evidence>
<gene>
    <name evidence="5" type="ORF">TARUN_3332</name>
</gene>
<dbReference type="Pfam" id="PF13561">
    <property type="entry name" value="adh_short_C2"/>
    <property type="match status" value="1"/>
</dbReference>
<name>A0A395NSI4_TRIAR</name>
<dbReference type="PRINTS" id="PR00080">
    <property type="entry name" value="SDRFAMILY"/>
</dbReference>
<dbReference type="OrthoDB" id="47007at2759"/>
<dbReference type="GO" id="GO:0016616">
    <property type="term" value="F:oxidoreductase activity, acting on the CH-OH group of donors, NAD or NADP as acceptor"/>
    <property type="evidence" value="ECO:0007669"/>
    <property type="project" value="TreeGrafter"/>
</dbReference>
<dbReference type="PANTHER" id="PTHR42760">
    <property type="entry name" value="SHORT-CHAIN DEHYDROGENASES/REDUCTASES FAMILY MEMBER"/>
    <property type="match status" value="1"/>
</dbReference>
<organism evidence="5 6">
    <name type="scientific">Trichoderma arundinaceum</name>
    <dbReference type="NCBI Taxonomy" id="490622"/>
    <lineage>
        <taxon>Eukaryota</taxon>
        <taxon>Fungi</taxon>
        <taxon>Dikarya</taxon>
        <taxon>Ascomycota</taxon>
        <taxon>Pezizomycotina</taxon>
        <taxon>Sordariomycetes</taxon>
        <taxon>Hypocreomycetidae</taxon>
        <taxon>Hypocreales</taxon>
        <taxon>Hypocreaceae</taxon>
        <taxon>Trichoderma</taxon>
    </lineage>
</organism>
<protein>
    <recommendedName>
        <fullName evidence="4">Ketoreductase domain-containing protein</fullName>
    </recommendedName>
</protein>
<keyword evidence="3" id="KW-0560">Oxidoreductase</keyword>
<dbReference type="FunFam" id="3.40.50.720:FF:000084">
    <property type="entry name" value="Short-chain dehydrogenase reductase"/>
    <property type="match status" value="1"/>
</dbReference>
<proteinExistence type="inferred from homology"/>
<dbReference type="InterPro" id="IPR036291">
    <property type="entry name" value="NAD(P)-bd_dom_sf"/>
</dbReference>
<dbReference type="SUPFAM" id="SSF51735">
    <property type="entry name" value="NAD(P)-binding Rossmann-fold domains"/>
    <property type="match status" value="1"/>
</dbReference>
<comment type="similarity">
    <text evidence="1">Belongs to the short-chain dehydrogenases/reductases (SDR) family.</text>
</comment>
<dbReference type="PRINTS" id="PR00081">
    <property type="entry name" value="GDHRDH"/>
</dbReference>